<dbReference type="Proteomes" id="UP000800092">
    <property type="component" value="Unassembled WGS sequence"/>
</dbReference>
<gene>
    <name evidence="2" type="ORF">EV356DRAFT_39465</name>
</gene>
<evidence type="ECO:0000313" key="2">
    <source>
        <dbReference type="EMBL" id="KAF2236941.1"/>
    </source>
</evidence>
<dbReference type="EMBL" id="ML991782">
    <property type="protein sequence ID" value="KAF2236941.1"/>
    <property type="molecule type" value="Genomic_DNA"/>
</dbReference>
<name>A0A6A6HG68_VIRVR</name>
<feature type="region of interest" description="Disordered" evidence="1">
    <location>
        <begin position="115"/>
        <end position="150"/>
    </location>
</feature>
<proteinExistence type="predicted"/>
<reference evidence="2" key="1">
    <citation type="journal article" date="2020" name="Stud. Mycol.">
        <title>101 Dothideomycetes genomes: a test case for predicting lifestyles and emergence of pathogens.</title>
        <authorList>
            <person name="Haridas S."/>
            <person name="Albert R."/>
            <person name="Binder M."/>
            <person name="Bloem J."/>
            <person name="Labutti K."/>
            <person name="Salamov A."/>
            <person name="Andreopoulos B."/>
            <person name="Baker S."/>
            <person name="Barry K."/>
            <person name="Bills G."/>
            <person name="Bluhm B."/>
            <person name="Cannon C."/>
            <person name="Castanera R."/>
            <person name="Culley D."/>
            <person name="Daum C."/>
            <person name="Ezra D."/>
            <person name="Gonzalez J."/>
            <person name="Henrissat B."/>
            <person name="Kuo A."/>
            <person name="Liang C."/>
            <person name="Lipzen A."/>
            <person name="Lutzoni F."/>
            <person name="Magnuson J."/>
            <person name="Mondo S."/>
            <person name="Nolan M."/>
            <person name="Ohm R."/>
            <person name="Pangilinan J."/>
            <person name="Park H.-J."/>
            <person name="Ramirez L."/>
            <person name="Alfaro M."/>
            <person name="Sun H."/>
            <person name="Tritt A."/>
            <person name="Yoshinaga Y."/>
            <person name="Zwiers L.-H."/>
            <person name="Turgeon B."/>
            <person name="Goodwin S."/>
            <person name="Spatafora J."/>
            <person name="Crous P."/>
            <person name="Grigoriev I."/>
        </authorList>
    </citation>
    <scope>NUCLEOTIDE SEQUENCE</scope>
    <source>
        <strain evidence="2">Tuck. ex Michener</strain>
    </source>
</reference>
<evidence type="ECO:0000256" key="1">
    <source>
        <dbReference type="SAM" id="MobiDB-lite"/>
    </source>
</evidence>
<sequence>MSKRWLVTRFDLVRNELSITFFKSEHATEYQIANPEARILADENEPTVWLPTLNSMKSIRGCSDGLAVCFDSEKAARSWCERSIIGSMKYGEKTEVYIQREWSEAALDERIAAKSKRLQVPSRISRSSSPRTPEQNERRDARASERTPNR</sequence>
<protein>
    <submittedName>
        <fullName evidence="2">Uncharacterized protein</fullName>
    </submittedName>
</protein>
<accession>A0A6A6HG68</accession>
<organism evidence="2 3">
    <name type="scientific">Viridothelium virens</name>
    <name type="common">Speckled blister lichen</name>
    <name type="synonym">Trypethelium virens</name>
    <dbReference type="NCBI Taxonomy" id="1048519"/>
    <lineage>
        <taxon>Eukaryota</taxon>
        <taxon>Fungi</taxon>
        <taxon>Dikarya</taxon>
        <taxon>Ascomycota</taxon>
        <taxon>Pezizomycotina</taxon>
        <taxon>Dothideomycetes</taxon>
        <taxon>Dothideomycetes incertae sedis</taxon>
        <taxon>Trypetheliales</taxon>
        <taxon>Trypetheliaceae</taxon>
        <taxon>Viridothelium</taxon>
    </lineage>
</organism>
<keyword evidence="3" id="KW-1185">Reference proteome</keyword>
<dbReference type="AlphaFoldDB" id="A0A6A6HG68"/>
<feature type="compositionally biased region" description="Low complexity" evidence="1">
    <location>
        <begin position="121"/>
        <end position="133"/>
    </location>
</feature>
<evidence type="ECO:0000313" key="3">
    <source>
        <dbReference type="Proteomes" id="UP000800092"/>
    </source>
</evidence>
<feature type="compositionally biased region" description="Basic and acidic residues" evidence="1">
    <location>
        <begin position="134"/>
        <end position="150"/>
    </location>
</feature>